<feature type="region of interest" description="Disordered" evidence="1">
    <location>
        <begin position="51"/>
        <end position="115"/>
    </location>
</feature>
<reference evidence="2 3" key="1">
    <citation type="submission" date="2019-03" db="EMBL/GenBank/DDBJ databases">
        <title>Genomic Encyclopedia of Type Strains, Phase IV (KMG-IV): sequencing the most valuable type-strain genomes for metagenomic binning, comparative biology and taxonomic classification.</title>
        <authorList>
            <person name="Goeker M."/>
        </authorList>
    </citation>
    <scope>NUCLEOTIDE SEQUENCE [LARGE SCALE GENOMIC DNA]</scope>
    <source>
        <strain evidence="2 3">DSM 13587</strain>
    </source>
</reference>
<evidence type="ECO:0000256" key="1">
    <source>
        <dbReference type="SAM" id="MobiDB-lite"/>
    </source>
</evidence>
<dbReference type="InterPro" id="IPR025528">
    <property type="entry name" value="BrnA_antitoxin"/>
</dbReference>
<proteinExistence type="predicted"/>
<dbReference type="EMBL" id="SMAO01000001">
    <property type="protein sequence ID" value="TCT24116.1"/>
    <property type="molecule type" value="Genomic_DNA"/>
</dbReference>
<dbReference type="Proteomes" id="UP000295717">
    <property type="component" value="Unassembled WGS sequence"/>
</dbReference>
<accession>A0A4R3N7K4</accession>
<evidence type="ECO:0000313" key="3">
    <source>
        <dbReference type="Proteomes" id="UP000295717"/>
    </source>
</evidence>
<keyword evidence="3" id="KW-1185">Reference proteome</keyword>
<gene>
    <name evidence="2" type="ORF">EDC35_101436</name>
</gene>
<organism evidence="2 3">
    <name type="scientific">Thiobaca trueperi</name>
    <dbReference type="NCBI Taxonomy" id="127458"/>
    <lineage>
        <taxon>Bacteria</taxon>
        <taxon>Pseudomonadati</taxon>
        <taxon>Pseudomonadota</taxon>
        <taxon>Gammaproteobacteria</taxon>
        <taxon>Chromatiales</taxon>
        <taxon>Chromatiaceae</taxon>
        <taxon>Thiobaca</taxon>
    </lineage>
</organism>
<name>A0A4R3N7K4_9GAMM</name>
<protein>
    <submittedName>
        <fullName evidence="2">Uncharacterized protein</fullName>
    </submittedName>
</protein>
<dbReference type="Pfam" id="PF14384">
    <property type="entry name" value="BrnA_antitoxin"/>
    <property type="match status" value="1"/>
</dbReference>
<evidence type="ECO:0000313" key="2">
    <source>
        <dbReference type="EMBL" id="TCT24116.1"/>
    </source>
</evidence>
<comment type="caution">
    <text evidence="2">The sequence shown here is derived from an EMBL/GenBank/DDBJ whole genome shotgun (WGS) entry which is preliminary data.</text>
</comment>
<dbReference type="AlphaFoldDB" id="A0A4R3N7K4"/>
<sequence>MGPPSLALVPPLADPDTHELTDAEMAELRPLARLPGRPKTERPKERITIRFDQDAMSLGSPRMRSDRGTMTGRQRHKEHHRMDRIGWPRAAVPGAHDGIVSTASSDHGMSAKARA</sequence>